<dbReference type="InterPro" id="IPR050879">
    <property type="entry name" value="Acyltransferase_3"/>
</dbReference>
<keyword evidence="1" id="KW-1133">Transmembrane helix</keyword>
<keyword evidence="3" id="KW-0012">Acyltransferase</keyword>
<feature type="transmembrane region" description="Helical" evidence="1">
    <location>
        <begin position="247"/>
        <end position="266"/>
    </location>
</feature>
<keyword evidence="1" id="KW-0812">Transmembrane</keyword>
<feature type="transmembrane region" description="Helical" evidence="1">
    <location>
        <begin position="139"/>
        <end position="161"/>
    </location>
</feature>
<proteinExistence type="predicted"/>
<dbReference type="Proteomes" id="UP000544122">
    <property type="component" value="Unassembled WGS sequence"/>
</dbReference>
<feature type="transmembrane region" description="Helical" evidence="1">
    <location>
        <begin position="217"/>
        <end position="235"/>
    </location>
</feature>
<keyword evidence="3" id="KW-0808">Transferase</keyword>
<dbReference type="PANTHER" id="PTHR23028">
    <property type="entry name" value="ACETYLTRANSFERASE"/>
    <property type="match status" value="1"/>
</dbReference>
<name>A0A7Y4GLV9_9BRAD</name>
<dbReference type="Pfam" id="PF01757">
    <property type="entry name" value="Acyl_transf_3"/>
    <property type="match status" value="1"/>
</dbReference>
<reference evidence="3 4" key="1">
    <citation type="submission" date="2020-03" db="EMBL/GenBank/DDBJ databases">
        <title>Bradyrhizobium diversity isolated from nodules of Indigofera sp.</title>
        <authorList>
            <person name="Klepa M."/>
            <person name="Helene L."/>
            <person name="Hungria M."/>
        </authorList>
    </citation>
    <scope>NUCLEOTIDE SEQUENCE [LARGE SCALE GENOMIC DNA]</scope>
    <source>
        <strain evidence="3 4">WSM 1791</strain>
    </source>
</reference>
<evidence type="ECO:0000313" key="4">
    <source>
        <dbReference type="Proteomes" id="UP000544122"/>
    </source>
</evidence>
<feature type="transmembrane region" description="Helical" evidence="1">
    <location>
        <begin position="54"/>
        <end position="72"/>
    </location>
</feature>
<dbReference type="InterPro" id="IPR002656">
    <property type="entry name" value="Acyl_transf_3_dom"/>
</dbReference>
<feature type="transmembrane region" description="Helical" evidence="1">
    <location>
        <begin position="311"/>
        <end position="332"/>
    </location>
</feature>
<feature type="transmembrane region" description="Helical" evidence="1">
    <location>
        <begin position="273"/>
        <end position="291"/>
    </location>
</feature>
<organism evidence="3 4">
    <name type="scientific">Bradyrhizobium australiense</name>
    <dbReference type="NCBI Taxonomy" id="2721161"/>
    <lineage>
        <taxon>Bacteria</taxon>
        <taxon>Pseudomonadati</taxon>
        <taxon>Pseudomonadota</taxon>
        <taxon>Alphaproteobacteria</taxon>
        <taxon>Hyphomicrobiales</taxon>
        <taxon>Nitrobacteraceae</taxon>
        <taxon>Bradyrhizobium</taxon>
    </lineage>
</organism>
<evidence type="ECO:0000259" key="2">
    <source>
        <dbReference type="Pfam" id="PF01757"/>
    </source>
</evidence>
<gene>
    <name evidence="3" type="ORF">HCN58_00645</name>
</gene>
<comment type="caution">
    <text evidence="3">The sequence shown here is derived from an EMBL/GenBank/DDBJ whole genome shotgun (WGS) entry which is preliminary data.</text>
</comment>
<feature type="transmembrane region" description="Helical" evidence="1">
    <location>
        <begin position="93"/>
        <end position="113"/>
    </location>
</feature>
<evidence type="ECO:0000256" key="1">
    <source>
        <dbReference type="SAM" id="Phobius"/>
    </source>
</evidence>
<feature type="domain" description="Acyltransferase 3" evidence="2">
    <location>
        <begin position="12"/>
        <end position="330"/>
    </location>
</feature>
<dbReference type="AlphaFoldDB" id="A0A7Y4GLV9"/>
<accession>A0A7Y4GLV9</accession>
<sequence>MPPSATPTSRVEALDLLRLVAVLGVVLYHFGFWGPASHGVPQVALPWLTPIAKYGFLGVPAFFVISGFVIAYSAEGRTATGFAIARFSRIYPTFVFCMTLTFLVIVFLGPPHFDASAQWLANLFIAAPALGPPYMDTSYWSLVIEVMFYGWVALLIAAGLFPRRIDTIILVGLGITFANKLTMNAPLIEKLFLTDDSGFFAVGLLIYQFYRGRRGPILYGMLALSISTAVFQSIHKLVKLAPHTGGTFSEWAVAAICLGSIAVIFLATQVRRVPLPAGVTLAVGGLTYPLYLLHMQLGYVLFDRWAPANSVPLVVTIVLTTTLLAWAVWRYVEGPAQRWTREFLTGQASRLGWPLKLRTAVGSGAGGGAA</sequence>
<dbReference type="RefSeq" id="WP_171577452.1">
    <property type="nucleotide sequence ID" value="NZ_JAAVLX010000001.1"/>
</dbReference>
<keyword evidence="1" id="KW-0472">Membrane</keyword>
<evidence type="ECO:0000313" key="3">
    <source>
        <dbReference type="EMBL" id="NOJ38139.1"/>
    </source>
</evidence>
<dbReference type="EMBL" id="JAAVLX010000001">
    <property type="protein sequence ID" value="NOJ38139.1"/>
    <property type="molecule type" value="Genomic_DNA"/>
</dbReference>
<dbReference type="GO" id="GO:0016747">
    <property type="term" value="F:acyltransferase activity, transferring groups other than amino-acyl groups"/>
    <property type="evidence" value="ECO:0007669"/>
    <property type="project" value="InterPro"/>
</dbReference>
<keyword evidence="4" id="KW-1185">Reference proteome</keyword>
<feature type="transmembrane region" description="Helical" evidence="1">
    <location>
        <begin position="16"/>
        <end position="34"/>
    </location>
</feature>
<protein>
    <submittedName>
        <fullName evidence="3">Acyltransferase</fullName>
    </submittedName>
</protein>